<reference evidence="1 2" key="1">
    <citation type="journal article" date="2019" name="Commun. Biol.">
        <title>The bagworm genome reveals a unique fibroin gene that provides high tensile strength.</title>
        <authorList>
            <person name="Kono N."/>
            <person name="Nakamura H."/>
            <person name="Ohtoshi R."/>
            <person name="Tomita M."/>
            <person name="Numata K."/>
            <person name="Arakawa K."/>
        </authorList>
    </citation>
    <scope>NUCLEOTIDE SEQUENCE [LARGE SCALE GENOMIC DNA]</scope>
</reference>
<gene>
    <name evidence="1" type="ORF">EVAR_7013_1</name>
</gene>
<protein>
    <submittedName>
        <fullName evidence="1">Uncharacterized protein</fullName>
    </submittedName>
</protein>
<dbReference type="Proteomes" id="UP000299102">
    <property type="component" value="Unassembled WGS sequence"/>
</dbReference>
<proteinExistence type="predicted"/>
<dbReference type="EMBL" id="BGZK01000058">
    <property type="protein sequence ID" value="GBP13677.1"/>
    <property type="molecule type" value="Genomic_DNA"/>
</dbReference>
<keyword evidence="2" id="KW-1185">Reference proteome</keyword>
<sequence>MYKDSEYNFLGVVERKKLEQRLIMPLRVTALPERGRDETEELARPIHGQTKTARAATIENQIFFLLHRAWHLNGGCSVVKCIAFGTRGVELHSDHGPINRSSMSVNRIQTRRTRIRSGRPDKRIDAGLHAACYCMLQLRPLITKIVATRPTNCSSSRTFRMQTLRTYKLKQTKGQTDRHYVRVPFSWRAQGTPNVQRPSSTQLLRYQHIYSSREPSVHVCGSRLTGFFIPGALAENVFISRRTTRAKVNIYERRAETGGESVAAVAPTWRFNCALRGRRVICD</sequence>
<evidence type="ECO:0000313" key="1">
    <source>
        <dbReference type="EMBL" id="GBP13677.1"/>
    </source>
</evidence>
<evidence type="ECO:0000313" key="2">
    <source>
        <dbReference type="Proteomes" id="UP000299102"/>
    </source>
</evidence>
<comment type="caution">
    <text evidence="1">The sequence shown here is derived from an EMBL/GenBank/DDBJ whole genome shotgun (WGS) entry which is preliminary data.</text>
</comment>
<name>A0A4C1TJR5_EUMVA</name>
<dbReference type="AlphaFoldDB" id="A0A4C1TJR5"/>
<organism evidence="1 2">
    <name type="scientific">Eumeta variegata</name>
    <name type="common">Bagworm moth</name>
    <name type="synonym">Eumeta japonica</name>
    <dbReference type="NCBI Taxonomy" id="151549"/>
    <lineage>
        <taxon>Eukaryota</taxon>
        <taxon>Metazoa</taxon>
        <taxon>Ecdysozoa</taxon>
        <taxon>Arthropoda</taxon>
        <taxon>Hexapoda</taxon>
        <taxon>Insecta</taxon>
        <taxon>Pterygota</taxon>
        <taxon>Neoptera</taxon>
        <taxon>Endopterygota</taxon>
        <taxon>Lepidoptera</taxon>
        <taxon>Glossata</taxon>
        <taxon>Ditrysia</taxon>
        <taxon>Tineoidea</taxon>
        <taxon>Psychidae</taxon>
        <taxon>Oiketicinae</taxon>
        <taxon>Eumeta</taxon>
    </lineage>
</organism>
<accession>A0A4C1TJR5</accession>